<evidence type="ECO:0000256" key="2">
    <source>
        <dbReference type="ARBA" id="ARBA00022448"/>
    </source>
</evidence>
<sequence>MLRQNSGVQPGGEGRFMKKWIVFSALLYAVILGAATLTVIGPWSGAEMDAFVPVLQEFEKQTGIDVEYKIYRAEDLANLLPAQFAAKRAPGDVIFMWASFIREYGQKGHIMPLTDVLNEANYLPGSLDAVKVGKELYGAAYTGKVKPGFWYRKSFFEKNGLQPPKTWDEFISLLEKIKKIPGIKAPIASGDGVGWPLSDVTEHFLVTFGGPELQYDLIEGNIRWDSNIVMNAMNKLTYLLDKKYFGEPTEWTLVLKQWWAGDYALYFMGSWITGMVDDPNDLGVFSLPGAKGVVFGADYAFVPKYTQHSEEAKKLIAWLCGPEGQAFQVKQGGHIATAKGIDLSNYPPVDREVAKIIEGITALPDLDDSIGGEFQPAFWDQLKLLWVQPGRINDVIRTLQDKAPKK</sequence>
<evidence type="ECO:0000313" key="4">
    <source>
        <dbReference type="EMBL" id="ABV34398.1"/>
    </source>
</evidence>
<dbReference type="InterPro" id="IPR050490">
    <property type="entry name" value="Bact_solute-bd_prot1"/>
</dbReference>
<comment type="similarity">
    <text evidence="1">Belongs to the bacterial solute-binding protein 1 family.</text>
</comment>
<proteinExistence type="inferred from homology"/>
<organism evidence="4 5">
    <name type="scientific">Pseudothermotoga lettingae (strain ATCC BAA-301 / DSM 14385 / NBRC 107922 / TMO)</name>
    <name type="common">Thermotoga lettingae</name>
    <dbReference type="NCBI Taxonomy" id="416591"/>
    <lineage>
        <taxon>Bacteria</taxon>
        <taxon>Thermotogati</taxon>
        <taxon>Thermotogota</taxon>
        <taxon>Thermotogae</taxon>
        <taxon>Thermotogales</taxon>
        <taxon>Thermotogaceae</taxon>
        <taxon>Pseudothermotoga</taxon>
    </lineage>
</organism>
<dbReference type="EMBL" id="CP000812">
    <property type="protein sequence ID" value="ABV34398.1"/>
    <property type="molecule type" value="Genomic_DNA"/>
</dbReference>
<evidence type="ECO:0000256" key="1">
    <source>
        <dbReference type="ARBA" id="ARBA00008520"/>
    </source>
</evidence>
<dbReference type="Pfam" id="PF01547">
    <property type="entry name" value="SBP_bac_1"/>
    <property type="match status" value="1"/>
</dbReference>
<keyword evidence="3" id="KW-0472">Membrane</keyword>
<dbReference type="PANTHER" id="PTHR43649">
    <property type="entry name" value="ARABINOSE-BINDING PROTEIN-RELATED"/>
    <property type="match status" value="1"/>
</dbReference>
<dbReference type="Gene3D" id="3.40.190.10">
    <property type="entry name" value="Periplasmic binding protein-like II"/>
    <property type="match status" value="1"/>
</dbReference>
<dbReference type="PANTHER" id="PTHR43649:SF29">
    <property type="entry name" value="OSMOPROTECTIVE COMPOUNDS-BINDING PROTEIN GGTB"/>
    <property type="match status" value="1"/>
</dbReference>
<dbReference type="STRING" id="416591.Tlet_1844"/>
<gene>
    <name evidence="4" type="ordered locus">Tlet_1844</name>
</gene>
<dbReference type="HOGENOM" id="CLU_654913_0_0_0"/>
<dbReference type="AlphaFoldDB" id="A8F8B4"/>
<dbReference type="eggNOG" id="COG1653">
    <property type="taxonomic scope" value="Bacteria"/>
</dbReference>
<feature type="transmembrane region" description="Helical" evidence="3">
    <location>
        <begin position="20"/>
        <end position="43"/>
    </location>
</feature>
<name>A8F8B4_PSELT</name>
<keyword evidence="3" id="KW-0812">Transmembrane</keyword>
<keyword evidence="5" id="KW-1185">Reference proteome</keyword>
<protein>
    <submittedName>
        <fullName evidence="4">Extracellular solute-binding protein family 1</fullName>
    </submittedName>
</protein>
<evidence type="ECO:0000256" key="3">
    <source>
        <dbReference type="SAM" id="Phobius"/>
    </source>
</evidence>
<dbReference type="InterPro" id="IPR006059">
    <property type="entry name" value="SBP"/>
</dbReference>
<reference evidence="4 5" key="1">
    <citation type="submission" date="2007-08" db="EMBL/GenBank/DDBJ databases">
        <title>Complete sequence of Thermotoga lettingae TMO.</title>
        <authorList>
            <consortium name="US DOE Joint Genome Institute"/>
            <person name="Copeland A."/>
            <person name="Lucas S."/>
            <person name="Lapidus A."/>
            <person name="Barry K."/>
            <person name="Glavina del Rio T."/>
            <person name="Dalin E."/>
            <person name="Tice H."/>
            <person name="Pitluck S."/>
            <person name="Foster B."/>
            <person name="Bruce D."/>
            <person name="Schmutz J."/>
            <person name="Larimer F."/>
            <person name="Land M."/>
            <person name="Hauser L."/>
            <person name="Kyrpides N."/>
            <person name="Mikhailova N."/>
            <person name="Nelson K."/>
            <person name="Gogarten J.P."/>
            <person name="Noll K."/>
            <person name="Richardson P."/>
        </authorList>
    </citation>
    <scope>NUCLEOTIDE SEQUENCE [LARGE SCALE GENOMIC DNA]</scope>
    <source>
        <strain evidence="5">ATCC BAA-301 / DSM 14385 / NBRC 107922 / TMO</strain>
    </source>
</reference>
<keyword evidence="2" id="KW-0813">Transport</keyword>
<dbReference type="KEGG" id="tle:Tlet_1844"/>
<dbReference type="Proteomes" id="UP000002016">
    <property type="component" value="Chromosome"/>
</dbReference>
<reference evidence="4 5" key="2">
    <citation type="journal article" date="2009" name="Proc. Natl. Acad. Sci. U.S.A.">
        <title>On the chimeric nature, thermophilic origin, and phylogenetic placement of the Thermotogales.</title>
        <authorList>
            <person name="Zhaxybayeva O."/>
            <person name="Swithers K.S."/>
            <person name="Lapierre P."/>
            <person name="Fournier G.P."/>
            <person name="Bickhart D.M."/>
            <person name="DeBoy R.T."/>
            <person name="Nelson K.E."/>
            <person name="Nesbo C.L."/>
            <person name="Doolittle W.F."/>
            <person name="Gogarten J.P."/>
            <person name="Noll K.M."/>
        </authorList>
    </citation>
    <scope>NUCLEOTIDE SEQUENCE [LARGE SCALE GENOMIC DNA]</scope>
    <source>
        <strain evidence="5">ATCC BAA-301 / DSM 14385 / NBRC 107922 / TMO</strain>
    </source>
</reference>
<keyword evidence="3" id="KW-1133">Transmembrane helix</keyword>
<dbReference type="SUPFAM" id="SSF53850">
    <property type="entry name" value="Periplasmic binding protein-like II"/>
    <property type="match status" value="1"/>
</dbReference>
<evidence type="ECO:0000313" key="5">
    <source>
        <dbReference type="Proteomes" id="UP000002016"/>
    </source>
</evidence>
<accession>A8F8B4</accession>